<reference evidence="2" key="1">
    <citation type="submission" date="2023-03" db="EMBL/GenBank/DDBJ databases">
        <authorList>
            <person name="Pearce D."/>
        </authorList>
    </citation>
    <scope>NUCLEOTIDE SEQUENCE</scope>
    <source>
        <strain evidence="2">Mc</strain>
    </source>
</reference>
<dbReference type="InterPro" id="IPR022573">
    <property type="entry name" value="DUF2887"/>
</dbReference>
<evidence type="ECO:0000259" key="1">
    <source>
        <dbReference type="Pfam" id="PF14261"/>
    </source>
</evidence>
<dbReference type="PANTHER" id="PTHR35586:SF2">
    <property type="entry name" value="SLL1542 PROTEIN"/>
    <property type="match status" value="1"/>
</dbReference>
<accession>A0AA35UA09</accession>
<evidence type="ECO:0000313" key="3">
    <source>
        <dbReference type="Proteomes" id="UP001158598"/>
    </source>
</evidence>
<dbReference type="RefSeq" id="WP_282213432.1">
    <property type="nucleotide sequence ID" value="NZ_OX458332.1"/>
</dbReference>
<proteinExistence type="predicted"/>
<feature type="domain" description="DUF4351" evidence="1">
    <location>
        <begin position="227"/>
        <end position="279"/>
    </location>
</feature>
<dbReference type="Pfam" id="PF14261">
    <property type="entry name" value="DUF4351"/>
    <property type="match status" value="1"/>
</dbReference>
<gene>
    <name evidence="2" type="ORF">MCNOR_0146</name>
</gene>
<dbReference type="Pfam" id="PF11103">
    <property type="entry name" value="DUF2887"/>
    <property type="match status" value="1"/>
</dbReference>
<dbReference type="Proteomes" id="UP001158598">
    <property type="component" value="Chromosome"/>
</dbReference>
<dbReference type="InterPro" id="IPR025587">
    <property type="entry name" value="DUF4351"/>
</dbReference>
<organism evidence="2 3">
    <name type="scientific">Methylococcus capsulatus</name>
    <dbReference type="NCBI Taxonomy" id="414"/>
    <lineage>
        <taxon>Bacteria</taxon>
        <taxon>Pseudomonadati</taxon>
        <taxon>Pseudomonadota</taxon>
        <taxon>Gammaproteobacteria</taxon>
        <taxon>Methylococcales</taxon>
        <taxon>Methylococcaceae</taxon>
        <taxon>Methylococcus</taxon>
    </lineage>
</organism>
<dbReference type="EMBL" id="OX458332">
    <property type="protein sequence ID" value="CAI8723950.1"/>
    <property type="molecule type" value="Genomic_DNA"/>
</dbReference>
<dbReference type="PANTHER" id="PTHR35586">
    <property type="entry name" value="SLL1691 PROTEIN"/>
    <property type="match status" value="1"/>
</dbReference>
<evidence type="ECO:0000313" key="2">
    <source>
        <dbReference type="EMBL" id="CAI8723950.1"/>
    </source>
</evidence>
<dbReference type="AlphaFoldDB" id="A0AA35UA09"/>
<protein>
    <submittedName>
        <fullName evidence="2">Transposase</fullName>
    </submittedName>
</protein>
<name>A0AA35UA09_METCP</name>
<sequence length="284" mass="32851">MKTDTLFHELFRQWPAVALDLAGLDPGRAAHYRFRSEELKQAAFRIDGVLSPIEDGDDPHVFIEVQFQPDDTLYRRLFAEIFLYLQRLAHPREWRALVLYPSAGIERIPRGYANLLSLPEVRRVDLGVLSGQDSETPGWDLLRLIVDDTDVALARAAGMIQRPVQDLELLNFIETILIYKLPRSSREEIQAMLGITDIDLRQTRFYQEVLAEGRQEGRQEGRREGRQEGRRMGEALVLRRLLIRRFGPLPEWAELRIQQAPPERLEAWAERLLDAESLSAVFEI</sequence>